<proteinExistence type="predicted"/>
<evidence type="ECO:0000256" key="1">
    <source>
        <dbReference type="SAM" id="MobiDB-lite"/>
    </source>
</evidence>
<feature type="compositionally biased region" description="Low complexity" evidence="1">
    <location>
        <begin position="1"/>
        <end position="28"/>
    </location>
</feature>
<gene>
    <name evidence="2" type="ORF">JYZ213_LOCUS29893</name>
</gene>
<evidence type="ECO:0000313" key="2">
    <source>
        <dbReference type="EMBL" id="CAF1256210.1"/>
    </source>
</evidence>
<accession>A0A815AF32</accession>
<comment type="caution">
    <text evidence="2">The sequence shown here is derived from an EMBL/GenBank/DDBJ whole genome shotgun (WGS) entry which is preliminary data.</text>
</comment>
<protein>
    <submittedName>
        <fullName evidence="2">Uncharacterized protein</fullName>
    </submittedName>
</protein>
<feature type="compositionally biased region" description="Polar residues" evidence="1">
    <location>
        <begin position="298"/>
        <end position="308"/>
    </location>
</feature>
<feature type="region of interest" description="Disordered" evidence="1">
    <location>
        <begin position="1"/>
        <end position="46"/>
    </location>
</feature>
<dbReference type="AlphaFoldDB" id="A0A815AF32"/>
<feature type="compositionally biased region" description="Low complexity" evidence="1">
    <location>
        <begin position="273"/>
        <end position="289"/>
    </location>
</feature>
<dbReference type="Proteomes" id="UP000663845">
    <property type="component" value="Unassembled WGS sequence"/>
</dbReference>
<dbReference type="EMBL" id="CAJNOG010000466">
    <property type="protein sequence ID" value="CAF1256210.1"/>
    <property type="molecule type" value="Genomic_DNA"/>
</dbReference>
<feature type="compositionally biased region" description="Low complexity" evidence="1">
    <location>
        <begin position="71"/>
        <end position="87"/>
    </location>
</feature>
<reference evidence="2" key="1">
    <citation type="submission" date="2021-02" db="EMBL/GenBank/DDBJ databases">
        <authorList>
            <person name="Nowell W R."/>
        </authorList>
    </citation>
    <scope>NUCLEOTIDE SEQUENCE</scope>
</reference>
<feature type="region of interest" description="Disordered" evidence="1">
    <location>
        <begin position="273"/>
        <end position="331"/>
    </location>
</feature>
<evidence type="ECO:0000313" key="3">
    <source>
        <dbReference type="Proteomes" id="UP000663845"/>
    </source>
</evidence>
<name>A0A815AF32_9BILA</name>
<organism evidence="2 3">
    <name type="scientific">Adineta steineri</name>
    <dbReference type="NCBI Taxonomy" id="433720"/>
    <lineage>
        <taxon>Eukaryota</taxon>
        <taxon>Metazoa</taxon>
        <taxon>Spiralia</taxon>
        <taxon>Gnathifera</taxon>
        <taxon>Rotifera</taxon>
        <taxon>Eurotatoria</taxon>
        <taxon>Bdelloidea</taxon>
        <taxon>Adinetida</taxon>
        <taxon>Adinetidae</taxon>
        <taxon>Adineta</taxon>
    </lineage>
</organism>
<sequence>MQPSSSSSSWMPSNNSNTTTSNSNFWSNGGFRKRKAAASDLDEKTNQKMFVTEEKMLKEMQTLSLDLASLNNNNNNIPNTTPQIIPEPIDEEIKSNDEDSSDEEQEKNTQETRVELHKLLKDSLKNDDLQDSLISKLCEIERRKFTMQLVPYMPIHPAQLSNDTATKQDEDEEEEEEGIIQNPSPVIFEELKNEDGDHLFKMPSLPTLYTVEEPSDNITKRACAMKRSYSQSNQCNGSLSVTELKHNTNDQSSIHPSQSGYFVVEPTATPLNQTLSNTSSSSLSSSGPSIRITEFLDNPSTNNEFTNTLDDDDIDMQSVASSDTGDKMDDD</sequence>
<feature type="region of interest" description="Disordered" evidence="1">
    <location>
        <begin position="70"/>
        <end position="112"/>
    </location>
</feature>